<dbReference type="EMBL" id="CM001201">
    <property type="protein sequence ID" value="EGP86315.1"/>
    <property type="molecule type" value="Genomic_DNA"/>
</dbReference>
<dbReference type="HOGENOM" id="CLU_1455482_0_0_1"/>
<dbReference type="RefSeq" id="XP_003851339.1">
    <property type="nucleotide sequence ID" value="XM_003851291.1"/>
</dbReference>
<protein>
    <submittedName>
        <fullName evidence="1">Uncharacterized protein</fullName>
    </submittedName>
</protein>
<keyword evidence="2" id="KW-1185">Reference proteome</keyword>
<dbReference type="AlphaFoldDB" id="F9XEB3"/>
<accession>F9XEB3</accession>
<organism evidence="1 2">
    <name type="scientific">Zymoseptoria tritici (strain CBS 115943 / IPO323)</name>
    <name type="common">Speckled leaf blotch fungus</name>
    <name type="synonym">Septoria tritici</name>
    <dbReference type="NCBI Taxonomy" id="336722"/>
    <lineage>
        <taxon>Eukaryota</taxon>
        <taxon>Fungi</taxon>
        <taxon>Dikarya</taxon>
        <taxon>Ascomycota</taxon>
        <taxon>Pezizomycotina</taxon>
        <taxon>Dothideomycetes</taxon>
        <taxon>Dothideomycetidae</taxon>
        <taxon>Mycosphaerellales</taxon>
        <taxon>Mycosphaerellaceae</taxon>
        <taxon>Zymoseptoria</taxon>
    </lineage>
</organism>
<sequence length="186" mass="20631">MASLGFTRVAMLTDHRQCPSDLSKSALESMRHAWRGTNELQGSIDFLNAAMRDTSDDKRARCDASLPRMLYLTVSLSPIETVRCPEVAAANKRVFRTFKRKAKQELDDRRHHIHTWTTMCSSKVRGYVQTGSFLTGMAAGGNVTPLIYGNRLLEHLADAEARAWLSPPRSGDYTVLATVLLSTCAG</sequence>
<proteinExistence type="predicted"/>
<dbReference type="InParanoid" id="F9XEB3"/>
<name>F9XEB3_ZYMTI</name>
<dbReference type="KEGG" id="ztr:MYCGRDRAFT_109708"/>
<evidence type="ECO:0000313" key="1">
    <source>
        <dbReference type="EMBL" id="EGP86315.1"/>
    </source>
</evidence>
<reference evidence="1 2" key="1">
    <citation type="journal article" date="2011" name="PLoS Genet.">
        <title>Finished genome of the fungal wheat pathogen Mycosphaerella graminicola reveals dispensome structure, chromosome plasticity, and stealth pathogenesis.</title>
        <authorList>
            <person name="Goodwin S.B."/>
            <person name="Ben M'barek S."/>
            <person name="Dhillon B."/>
            <person name="Wittenberg A.H.J."/>
            <person name="Crane C.F."/>
            <person name="Hane J.K."/>
            <person name="Foster A.J."/>
            <person name="Van der Lee T.A.J."/>
            <person name="Grimwood J."/>
            <person name="Aerts A."/>
            <person name="Antoniw J."/>
            <person name="Bailey A."/>
            <person name="Bluhm B."/>
            <person name="Bowler J."/>
            <person name="Bristow J."/>
            <person name="van der Burgt A."/>
            <person name="Canto-Canche B."/>
            <person name="Churchill A.C.L."/>
            <person name="Conde-Ferraez L."/>
            <person name="Cools H.J."/>
            <person name="Coutinho P.M."/>
            <person name="Csukai M."/>
            <person name="Dehal P."/>
            <person name="De Wit P."/>
            <person name="Donzelli B."/>
            <person name="van de Geest H.C."/>
            <person name="van Ham R.C.H.J."/>
            <person name="Hammond-Kosack K.E."/>
            <person name="Henrissat B."/>
            <person name="Kilian A."/>
            <person name="Kobayashi A.K."/>
            <person name="Koopmann E."/>
            <person name="Kourmpetis Y."/>
            <person name="Kuzniar A."/>
            <person name="Lindquist E."/>
            <person name="Lombard V."/>
            <person name="Maliepaard C."/>
            <person name="Martins N."/>
            <person name="Mehrabi R."/>
            <person name="Nap J.P.H."/>
            <person name="Ponomarenko A."/>
            <person name="Rudd J.J."/>
            <person name="Salamov A."/>
            <person name="Schmutz J."/>
            <person name="Schouten H.J."/>
            <person name="Shapiro H."/>
            <person name="Stergiopoulos I."/>
            <person name="Torriani S.F.F."/>
            <person name="Tu H."/>
            <person name="de Vries R.P."/>
            <person name="Waalwijk C."/>
            <person name="Ware S.B."/>
            <person name="Wiebenga A."/>
            <person name="Zwiers L.-H."/>
            <person name="Oliver R.P."/>
            <person name="Grigoriev I.V."/>
            <person name="Kema G.H.J."/>
        </authorList>
    </citation>
    <scope>NUCLEOTIDE SEQUENCE [LARGE SCALE GENOMIC DNA]</scope>
    <source>
        <strain evidence="2">CBS 115943 / IPO323</strain>
    </source>
</reference>
<dbReference type="GeneID" id="13393765"/>
<evidence type="ECO:0000313" key="2">
    <source>
        <dbReference type="Proteomes" id="UP000008062"/>
    </source>
</evidence>
<dbReference type="Proteomes" id="UP000008062">
    <property type="component" value="Chromosome 6"/>
</dbReference>
<gene>
    <name evidence="1" type="ORF">MYCGRDRAFT_109708</name>
</gene>